<dbReference type="PRINTS" id="PR00146">
    <property type="entry name" value="DHPICSNTHASE"/>
</dbReference>
<evidence type="ECO:0000313" key="16">
    <source>
        <dbReference type="EMBL" id="MDB7982873.1"/>
    </source>
</evidence>
<comment type="caution">
    <text evidence="16">The sequence shown here is derived from an EMBL/GenBank/DDBJ whole genome shotgun (WGS) entry which is preliminary data.</text>
</comment>
<dbReference type="EMBL" id="JAQLXO010000015">
    <property type="protein sequence ID" value="MDB7982873.1"/>
    <property type="molecule type" value="Genomic_DNA"/>
</dbReference>
<keyword evidence="5" id="KW-0963">Cytoplasm</keyword>
<comment type="function">
    <text evidence="1">Catalyzes the condensation of (S)-aspartate-beta-semialdehyde [(S)-ASA] and pyruvate to 4-hydroxy-tetrahydrodipicolinate (HTPA).</text>
</comment>
<dbReference type="InterPro" id="IPR013785">
    <property type="entry name" value="Aldolase_TIM"/>
</dbReference>
<keyword evidence="9 13" id="KW-0456">Lyase</keyword>
<evidence type="ECO:0000256" key="4">
    <source>
        <dbReference type="ARBA" id="ARBA00012086"/>
    </source>
</evidence>
<keyword evidence="6" id="KW-0028">Amino-acid biosynthesis</keyword>
<dbReference type="PANTHER" id="PTHR12128">
    <property type="entry name" value="DIHYDRODIPICOLINATE SYNTHASE"/>
    <property type="match status" value="1"/>
</dbReference>
<feature type="binding site" evidence="15">
    <location>
        <position position="207"/>
    </location>
    <ligand>
        <name>pyruvate</name>
        <dbReference type="ChEBI" id="CHEBI:15361"/>
    </ligand>
</feature>
<evidence type="ECO:0000256" key="10">
    <source>
        <dbReference type="ARBA" id="ARBA00023270"/>
    </source>
</evidence>
<dbReference type="InterPro" id="IPR002220">
    <property type="entry name" value="DapA-like"/>
</dbReference>
<dbReference type="EC" id="4.3.3.7" evidence="4 12"/>
<reference evidence="16" key="1">
    <citation type="submission" date="2023-01" db="EMBL/GenBank/DDBJ databases">
        <title>Human gut microbiome strain richness.</title>
        <authorList>
            <person name="Chen-Liaw A."/>
        </authorList>
    </citation>
    <scope>NUCLEOTIDE SEQUENCE</scope>
    <source>
        <strain evidence="16">D8_m1001271B151109d0_201107</strain>
    </source>
</reference>
<feature type="active site" description="Schiff-base intermediate with substrate" evidence="14">
    <location>
        <position position="164"/>
    </location>
</feature>
<evidence type="ECO:0000256" key="12">
    <source>
        <dbReference type="NCBIfam" id="TIGR00674"/>
    </source>
</evidence>
<evidence type="ECO:0000256" key="13">
    <source>
        <dbReference type="PIRNR" id="PIRNR001365"/>
    </source>
</evidence>
<evidence type="ECO:0000256" key="8">
    <source>
        <dbReference type="ARBA" id="ARBA00023154"/>
    </source>
</evidence>
<evidence type="ECO:0000256" key="14">
    <source>
        <dbReference type="PIRSR" id="PIRSR001365-1"/>
    </source>
</evidence>
<keyword evidence="7" id="KW-0220">Diaminopimelate biosynthesis</keyword>
<dbReference type="CDD" id="cd00408">
    <property type="entry name" value="DHDPS-like"/>
    <property type="match status" value="1"/>
</dbReference>
<dbReference type="InterPro" id="IPR020625">
    <property type="entry name" value="Schiff_base-form_aldolases_AS"/>
</dbReference>
<keyword evidence="8" id="KW-0457">Lysine biosynthesis</keyword>
<sequence length="295" mass="32097">MKIEGIITPIVTPFNRDEKQTINYDALKQLIDKLIDGGVKGIFILGSNGEFHVVSPDETVEMTKKTAEIIHGRVPLYVGTGGNSTQAVIELSKRVEEAGADALSVITPYFISPNDEELIDHYKRIAASTSLPIVLYNIPKSTKINLSKHVVEELAKVDNIVAIKDSSGDMENLKGYVEATQGTNMKVLIGSDSKIAPAIRLGAVGAIAGTSNVITEHVVGLYNALMNHEDEKADKMQEEIEIFRGVLKLGTVPSVMKRSVELLGISVGPARLPVSEVKPEVDEKIKEMLKAYHLI</sequence>
<accession>A0AAW6CSL5</accession>
<dbReference type="Pfam" id="PF00701">
    <property type="entry name" value="DHDPS"/>
    <property type="match status" value="1"/>
</dbReference>
<dbReference type="GO" id="GO:0019877">
    <property type="term" value="P:diaminopimelate biosynthetic process"/>
    <property type="evidence" value="ECO:0007669"/>
    <property type="project" value="UniProtKB-KW"/>
</dbReference>
<evidence type="ECO:0000256" key="6">
    <source>
        <dbReference type="ARBA" id="ARBA00022605"/>
    </source>
</evidence>
<dbReference type="NCBIfam" id="TIGR00674">
    <property type="entry name" value="dapA"/>
    <property type="match status" value="1"/>
</dbReference>
<evidence type="ECO:0000256" key="15">
    <source>
        <dbReference type="PIRSR" id="PIRSR001365-2"/>
    </source>
</evidence>
<dbReference type="RefSeq" id="WP_272003040.1">
    <property type="nucleotide sequence ID" value="NZ_JAQLXO010000015.1"/>
</dbReference>
<dbReference type="GO" id="GO:0008840">
    <property type="term" value="F:4-hydroxy-tetrahydrodipicolinate synthase activity"/>
    <property type="evidence" value="ECO:0007669"/>
    <property type="project" value="UniProtKB-UniRule"/>
</dbReference>
<dbReference type="Gene3D" id="3.20.20.70">
    <property type="entry name" value="Aldolase class I"/>
    <property type="match status" value="1"/>
</dbReference>
<dbReference type="Proteomes" id="UP001212981">
    <property type="component" value="Unassembled WGS sequence"/>
</dbReference>
<evidence type="ECO:0000256" key="3">
    <source>
        <dbReference type="ARBA" id="ARBA00007592"/>
    </source>
</evidence>
<evidence type="ECO:0000313" key="17">
    <source>
        <dbReference type="Proteomes" id="UP001212981"/>
    </source>
</evidence>
<keyword evidence="10" id="KW-0704">Schiff base</keyword>
<gene>
    <name evidence="16" type="primary">dapA</name>
    <name evidence="16" type="ORF">PND82_08600</name>
</gene>
<dbReference type="PANTHER" id="PTHR12128:SF66">
    <property type="entry name" value="4-HYDROXY-2-OXOGLUTARATE ALDOLASE, MITOCHONDRIAL"/>
    <property type="match status" value="1"/>
</dbReference>
<comment type="pathway">
    <text evidence="2">Amino-acid biosynthesis; L-lysine biosynthesis via DAP pathway; (S)-tetrahydrodipicolinate from L-aspartate: step 3/4.</text>
</comment>
<comment type="catalytic activity">
    <reaction evidence="11">
        <text>L-aspartate 4-semialdehyde + pyruvate = (2S,4S)-4-hydroxy-2,3,4,5-tetrahydrodipicolinate + H2O + H(+)</text>
        <dbReference type="Rhea" id="RHEA:34171"/>
        <dbReference type="ChEBI" id="CHEBI:15361"/>
        <dbReference type="ChEBI" id="CHEBI:15377"/>
        <dbReference type="ChEBI" id="CHEBI:15378"/>
        <dbReference type="ChEBI" id="CHEBI:67139"/>
        <dbReference type="ChEBI" id="CHEBI:537519"/>
        <dbReference type="EC" id="4.3.3.7"/>
    </reaction>
</comment>
<dbReference type="InterPro" id="IPR005263">
    <property type="entry name" value="DapA"/>
</dbReference>
<comment type="similarity">
    <text evidence="3 13">Belongs to the DapA family.</text>
</comment>
<evidence type="ECO:0000256" key="1">
    <source>
        <dbReference type="ARBA" id="ARBA00003294"/>
    </source>
</evidence>
<dbReference type="PROSITE" id="PS00666">
    <property type="entry name" value="DHDPS_2"/>
    <property type="match status" value="1"/>
</dbReference>
<name>A0AAW6CSL5_9FIRM</name>
<dbReference type="SUPFAM" id="SSF51569">
    <property type="entry name" value="Aldolase"/>
    <property type="match status" value="1"/>
</dbReference>
<evidence type="ECO:0000256" key="7">
    <source>
        <dbReference type="ARBA" id="ARBA00022915"/>
    </source>
</evidence>
<feature type="active site" description="Proton donor/acceptor" evidence="14">
    <location>
        <position position="136"/>
    </location>
</feature>
<dbReference type="GO" id="GO:0009089">
    <property type="term" value="P:lysine biosynthetic process via diaminopimelate"/>
    <property type="evidence" value="ECO:0007669"/>
    <property type="project" value="UniProtKB-UniRule"/>
</dbReference>
<evidence type="ECO:0000256" key="5">
    <source>
        <dbReference type="ARBA" id="ARBA00022490"/>
    </source>
</evidence>
<evidence type="ECO:0000256" key="11">
    <source>
        <dbReference type="ARBA" id="ARBA00047836"/>
    </source>
</evidence>
<dbReference type="SMART" id="SM01130">
    <property type="entry name" value="DHDPS"/>
    <property type="match status" value="1"/>
</dbReference>
<proteinExistence type="inferred from homology"/>
<evidence type="ECO:0000256" key="9">
    <source>
        <dbReference type="ARBA" id="ARBA00023239"/>
    </source>
</evidence>
<organism evidence="16 17">
    <name type="scientific">Faecalicoccus pleomorphus</name>
    <dbReference type="NCBI Taxonomy" id="1323"/>
    <lineage>
        <taxon>Bacteria</taxon>
        <taxon>Bacillati</taxon>
        <taxon>Bacillota</taxon>
        <taxon>Erysipelotrichia</taxon>
        <taxon>Erysipelotrichales</taxon>
        <taxon>Erysipelotrichaceae</taxon>
        <taxon>Faecalicoccus</taxon>
    </lineage>
</organism>
<protein>
    <recommendedName>
        <fullName evidence="4 12">4-hydroxy-tetrahydrodipicolinate synthase</fullName>
        <ecNumber evidence="4 12">4.3.3.7</ecNumber>
    </recommendedName>
</protein>
<dbReference type="PIRSF" id="PIRSF001365">
    <property type="entry name" value="DHDPS"/>
    <property type="match status" value="1"/>
</dbReference>
<dbReference type="AlphaFoldDB" id="A0AAW6CSL5"/>
<evidence type="ECO:0000256" key="2">
    <source>
        <dbReference type="ARBA" id="ARBA00005120"/>
    </source>
</evidence>